<protein>
    <submittedName>
        <fullName evidence="1">Uncharacterized protein</fullName>
    </submittedName>
</protein>
<dbReference type="OrthoDB" id="445983at2759"/>
<evidence type="ECO:0000313" key="2">
    <source>
        <dbReference type="Proteomes" id="UP001152592"/>
    </source>
</evidence>
<accession>A0A9W4J5F0</accession>
<organism evidence="1 2">
    <name type="scientific">Penicillium salamii</name>
    <dbReference type="NCBI Taxonomy" id="1612424"/>
    <lineage>
        <taxon>Eukaryota</taxon>
        <taxon>Fungi</taxon>
        <taxon>Dikarya</taxon>
        <taxon>Ascomycota</taxon>
        <taxon>Pezizomycotina</taxon>
        <taxon>Eurotiomycetes</taxon>
        <taxon>Eurotiomycetidae</taxon>
        <taxon>Eurotiales</taxon>
        <taxon>Aspergillaceae</taxon>
        <taxon>Penicillium</taxon>
    </lineage>
</organism>
<reference evidence="1" key="1">
    <citation type="submission" date="2021-07" db="EMBL/GenBank/DDBJ databases">
        <authorList>
            <person name="Branca A.L. A."/>
        </authorList>
    </citation>
    <scope>NUCLEOTIDE SEQUENCE</scope>
</reference>
<dbReference type="AlphaFoldDB" id="A0A9W4J5F0"/>
<comment type="caution">
    <text evidence="1">The sequence shown here is derived from an EMBL/GenBank/DDBJ whole genome shotgun (WGS) entry which is preliminary data.</text>
</comment>
<sequence>MHVSALLVALHTTRNMKTASIATVLAAATATLAADTSALKPLELTNLNAGIYSASMPTTTLFSFSLKDPNTNTSTTCSGYWSAGMAGHKSYDCSDKSYQLHILNGVYNIENFDLGVYRADGSFTGKSTVSGDLWKCEKQEAPRETCNWDGVFKLEVVASS</sequence>
<gene>
    <name evidence="1" type="ORF">PSALAMII_LOCUS4639</name>
</gene>
<name>A0A9W4J5F0_9EURO</name>
<dbReference type="EMBL" id="CAJVPD010000222">
    <property type="protein sequence ID" value="CAG8370873.1"/>
    <property type="molecule type" value="Genomic_DNA"/>
</dbReference>
<proteinExistence type="predicted"/>
<dbReference type="Proteomes" id="UP001152592">
    <property type="component" value="Unassembled WGS sequence"/>
</dbReference>
<evidence type="ECO:0000313" key="1">
    <source>
        <dbReference type="EMBL" id="CAG8370873.1"/>
    </source>
</evidence>